<evidence type="ECO:0000256" key="1">
    <source>
        <dbReference type="SAM" id="MobiDB-lite"/>
    </source>
</evidence>
<evidence type="ECO:0000313" key="3">
    <source>
        <dbReference type="Proteomes" id="UP001642482"/>
    </source>
</evidence>
<evidence type="ECO:0000313" key="2">
    <source>
        <dbReference type="EMBL" id="CAK7214070.1"/>
    </source>
</evidence>
<protein>
    <submittedName>
        <fullName evidence="2">Uncharacterized protein</fullName>
    </submittedName>
</protein>
<keyword evidence="3" id="KW-1185">Reference proteome</keyword>
<name>A0ABP0B407_9PEZI</name>
<organism evidence="2 3">
    <name type="scientific">Sporothrix eucalyptigena</name>
    <dbReference type="NCBI Taxonomy" id="1812306"/>
    <lineage>
        <taxon>Eukaryota</taxon>
        <taxon>Fungi</taxon>
        <taxon>Dikarya</taxon>
        <taxon>Ascomycota</taxon>
        <taxon>Pezizomycotina</taxon>
        <taxon>Sordariomycetes</taxon>
        <taxon>Sordariomycetidae</taxon>
        <taxon>Ophiostomatales</taxon>
        <taxon>Ophiostomataceae</taxon>
        <taxon>Sporothrix</taxon>
    </lineage>
</organism>
<comment type="caution">
    <text evidence="2">The sequence shown here is derived from an EMBL/GenBank/DDBJ whole genome shotgun (WGS) entry which is preliminary data.</text>
</comment>
<accession>A0ABP0B407</accession>
<proteinExistence type="predicted"/>
<feature type="region of interest" description="Disordered" evidence="1">
    <location>
        <begin position="87"/>
        <end position="110"/>
    </location>
</feature>
<sequence>MPRKRTAEGDTIFKKAGAGFQGNATLLLRMLAGLTTAKILQGVSDTTSVVFQLGSDLVCIPRVQLGNLVFVIRMLVEIDRNKRRLQWQTTTDGEGGDSENSENSEDLNSTLVDTDDSIDNISVVEQIQAVVDLRTQSDVLADLQVMHEMWLLQDGLEAIGGREVALRVEEEEYERV</sequence>
<dbReference type="Proteomes" id="UP001642482">
    <property type="component" value="Unassembled WGS sequence"/>
</dbReference>
<gene>
    <name evidence="2" type="ORF">SEUCBS140593_002054</name>
</gene>
<dbReference type="EMBL" id="CAWUHD010000013">
    <property type="protein sequence ID" value="CAK7214070.1"/>
    <property type="molecule type" value="Genomic_DNA"/>
</dbReference>
<reference evidence="2 3" key="1">
    <citation type="submission" date="2024-01" db="EMBL/GenBank/DDBJ databases">
        <authorList>
            <person name="Allen C."/>
            <person name="Tagirdzhanova G."/>
        </authorList>
    </citation>
    <scope>NUCLEOTIDE SEQUENCE [LARGE SCALE GENOMIC DNA]</scope>
</reference>
<feature type="compositionally biased region" description="Acidic residues" evidence="1">
    <location>
        <begin position="94"/>
        <end position="105"/>
    </location>
</feature>